<comment type="caution">
    <text evidence="2">The sequence shown here is derived from an EMBL/GenBank/DDBJ whole genome shotgun (WGS) entry which is preliminary data.</text>
</comment>
<feature type="region of interest" description="Disordered" evidence="1">
    <location>
        <begin position="31"/>
        <end position="53"/>
    </location>
</feature>
<proteinExistence type="predicted"/>
<evidence type="ECO:0000313" key="3">
    <source>
        <dbReference type="Proteomes" id="UP000191812"/>
    </source>
</evidence>
<sequence length="129" mass="14164">MPSPRWQAASSPPRPSWRRWWPLCQSRLALPHGAMRGRKPSPAAPPPAGPADAQERVFRRNPAFAGQTFQPSTGAVKKLSKNFAMALAMSEQDVITPLTFGAPNSPARQKRRFFKDLKCPDSSVGRAAD</sequence>
<evidence type="ECO:0000313" key="2">
    <source>
        <dbReference type="EMBL" id="CUX31754.1"/>
    </source>
</evidence>
<evidence type="ECO:0000256" key="1">
    <source>
        <dbReference type="SAM" id="MobiDB-lite"/>
    </source>
</evidence>
<organism evidence="2 3">
    <name type="scientific">Agrobacterium genomosp. 13 str. CFBP 6927</name>
    <dbReference type="NCBI Taxonomy" id="1183428"/>
    <lineage>
        <taxon>Bacteria</taxon>
        <taxon>Pseudomonadati</taxon>
        <taxon>Pseudomonadota</taxon>
        <taxon>Alphaproteobacteria</taxon>
        <taxon>Hyphomicrobiales</taxon>
        <taxon>Rhizobiaceae</taxon>
        <taxon>Rhizobium/Agrobacterium group</taxon>
        <taxon>Agrobacterium</taxon>
        <taxon>Agrobacterium tumefaciens complex</taxon>
    </lineage>
</organism>
<dbReference type="EMBL" id="FBWH01000023">
    <property type="protein sequence ID" value="CUX31754.1"/>
    <property type="molecule type" value="Genomic_DNA"/>
</dbReference>
<name>A0ABM9VFS9_9HYPH</name>
<accession>A0ABM9VFS9</accession>
<gene>
    <name evidence="2" type="ORF">AGR13a_Cc30145</name>
</gene>
<reference evidence="2 3" key="1">
    <citation type="submission" date="2016-01" db="EMBL/GenBank/DDBJ databases">
        <authorList>
            <person name="Regsiter A."/>
            <person name="william w."/>
        </authorList>
    </citation>
    <scope>NUCLEOTIDE SEQUENCE [LARGE SCALE GENOMIC DNA]</scope>
    <source>
        <strain evidence="2 3">CFBP 6927</strain>
    </source>
</reference>
<dbReference type="Proteomes" id="UP000191812">
    <property type="component" value="Unassembled WGS sequence"/>
</dbReference>
<protein>
    <submittedName>
        <fullName evidence="2">Uncharacterized protein</fullName>
    </submittedName>
</protein>
<keyword evidence="3" id="KW-1185">Reference proteome</keyword>